<dbReference type="EMBL" id="CAJVQA010035889">
    <property type="protein sequence ID" value="CAG8807790.1"/>
    <property type="molecule type" value="Genomic_DNA"/>
</dbReference>
<organism evidence="1 2">
    <name type="scientific">Cetraspora pellucida</name>
    <dbReference type="NCBI Taxonomy" id="1433469"/>
    <lineage>
        <taxon>Eukaryota</taxon>
        <taxon>Fungi</taxon>
        <taxon>Fungi incertae sedis</taxon>
        <taxon>Mucoromycota</taxon>
        <taxon>Glomeromycotina</taxon>
        <taxon>Glomeromycetes</taxon>
        <taxon>Diversisporales</taxon>
        <taxon>Gigasporaceae</taxon>
        <taxon>Cetraspora</taxon>
    </lineage>
</organism>
<reference evidence="1" key="1">
    <citation type="submission" date="2021-06" db="EMBL/GenBank/DDBJ databases">
        <authorList>
            <person name="Kallberg Y."/>
            <person name="Tangrot J."/>
            <person name="Rosling A."/>
        </authorList>
    </citation>
    <scope>NUCLEOTIDE SEQUENCE</scope>
    <source>
        <strain evidence="1">FL966</strain>
    </source>
</reference>
<name>A0A9N9PB50_9GLOM</name>
<comment type="caution">
    <text evidence="1">The sequence shown here is derived from an EMBL/GenBank/DDBJ whole genome shotgun (WGS) entry which is preliminary data.</text>
</comment>
<protein>
    <submittedName>
        <fullName evidence="1">10593_t:CDS:1</fullName>
    </submittedName>
</protein>
<evidence type="ECO:0000313" key="1">
    <source>
        <dbReference type="EMBL" id="CAG8807790.1"/>
    </source>
</evidence>
<accession>A0A9N9PB50</accession>
<gene>
    <name evidence="1" type="ORF">CPELLU_LOCUS18329</name>
</gene>
<proteinExistence type="predicted"/>
<evidence type="ECO:0000313" key="2">
    <source>
        <dbReference type="Proteomes" id="UP000789759"/>
    </source>
</evidence>
<dbReference type="AlphaFoldDB" id="A0A9N9PB50"/>
<sequence length="72" mass="7875">MCSLLIGYSVDCMRSSDSVEIKKYFSVDPPICIVKKPVTNQPVVNALQIIVGFSMSSKQITHSLFPNSLAPT</sequence>
<dbReference type="Proteomes" id="UP000789759">
    <property type="component" value="Unassembled WGS sequence"/>
</dbReference>
<keyword evidence="2" id="KW-1185">Reference proteome</keyword>